<evidence type="ECO:0000259" key="1">
    <source>
        <dbReference type="Pfam" id="PF24809"/>
    </source>
</evidence>
<dbReference type="Proteomes" id="UP000799772">
    <property type="component" value="Unassembled WGS sequence"/>
</dbReference>
<reference evidence="2" key="1">
    <citation type="journal article" date="2020" name="Stud. Mycol.">
        <title>101 Dothideomycetes genomes: a test case for predicting lifestyles and emergence of pathogens.</title>
        <authorList>
            <person name="Haridas S."/>
            <person name="Albert R."/>
            <person name="Binder M."/>
            <person name="Bloem J."/>
            <person name="Labutti K."/>
            <person name="Salamov A."/>
            <person name="Andreopoulos B."/>
            <person name="Baker S."/>
            <person name="Barry K."/>
            <person name="Bills G."/>
            <person name="Bluhm B."/>
            <person name="Cannon C."/>
            <person name="Castanera R."/>
            <person name="Culley D."/>
            <person name="Daum C."/>
            <person name="Ezra D."/>
            <person name="Gonzalez J."/>
            <person name="Henrissat B."/>
            <person name="Kuo A."/>
            <person name="Liang C."/>
            <person name="Lipzen A."/>
            <person name="Lutzoni F."/>
            <person name="Magnuson J."/>
            <person name="Mondo S."/>
            <person name="Nolan M."/>
            <person name="Ohm R."/>
            <person name="Pangilinan J."/>
            <person name="Park H.-J."/>
            <person name="Ramirez L."/>
            <person name="Alfaro M."/>
            <person name="Sun H."/>
            <person name="Tritt A."/>
            <person name="Yoshinaga Y."/>
            <person name="Zwiers L.-H."/>
            <person name="Turgeon B."/>
            <person name="Goodwin S."/>
            <person name="Spatafora J."/>
            <person name="Crous P."/>
            <person name="Grigoriev I."/>
        </authorList>
    </citation>
    <scope>NUCLEOTIDE SEQUENCE</scope>
    <source>
        <strain evidence="2">CBS 133067</strain>
    </source>
</reference>
<name>A0A9P4ISI1_9PEZI</name>
<feature type="domain" description="DUF7708" evidence="1">
    <location>
        <begin position="17"/>
        <end position="160"/>
    </location>
</feature>
<dbReference type="EMBL" id="ML978121">
    <property type="protein sequence ID" value="KAF2103667.1"/>
    <property type="molecule type" value="Genomic_DNA"/>
</dbReference>
<protein>
    <recommendedName>
        <fullName evidence="1">DUF7708 domain-containing protein</fullName>
    </recommendedName>
</protein>
<sequence length="363" mass="41428">AHHDTPLSKAQAKARMWLTGLSEKILYYGNIFDVLVQQHPEYVSLAWGTFKLLFVAIANHAESASKLSKSVSQVADLLPQQSLLLVLYPTAQMQTSVARLYAHILIFFVSALKWYKDSRLVHAIKSILQPWDMKFRTQYEAIAAETQQVRRLAEVALNVEVRDTRLEVLQGMLKEIRLDLTSQRTTLNRVHLNQMLSLPMWNSLPTSGESLQFCRSMRNRHRAPMRLQLPEVEKLNAWSLQKSSPLLLIDTYIPAVAKAFMVDLIDLVQTNRMQIIWALRYEEYWSQRLRATDIVRMLTLQAMQVGAGNLLDSPFPITVEQLREAAGLQQWVAILGRMLTSISSAFIVLDADLLAHATAYDRS</sequence>
<accession>A0A9P4ISI1</accession>
<dbReference type="OrthoDB" id="61900at2759"/>
<feature type="non-terminal residue" evidence="2">
    <location>
        <position position="363"/>
    </location>
</feature>
<dbReference type="InterPro" id="IPR056125">
    <property type="entry name" value="DUF7708"/>
</dbReference>
<comment type="caution">
    <text evidence="2">The sequence shown here is derived from an EMBL/GenBank/DDBJ whole genome shotgun (WGS) entry which is preliminary data.</text>
</comment>
<gene>
    <name evidence="2" type="ORF">NA57DRAFT_8357</name>
</gene>
<dbReference type="AlphaFoldDB" id="A0A9P4ISI1"/>
<evidence type="ECO:0000313" key="3">
    <source>
        <dbReference type="Proteomes" id="UP000799772"/>
    </source>
</evidence>
<organism evidence="2 3">
    <name type="scientific">Rhizodiscina lignyota</name>
    <dbReference type="NCBI Taxonomy" id="1504668"/>
    <lineage>
        <taxon>Eukaryota</taxon>
        <taxon>Fungi</taxon>
        <taxon>Dikarya</taxon>
        <taxon>Ascomycota</taxon>
        <taxon>Pezizomycotina</taxon>
        <taxon>Dothideomycetes</taxon>
        <taxon>Pleosporomycetidae</taxon>
        <taxon>Aulographales</taxon>
        <taxon>Rhizodiscinaceae</taxon>
        <taxon>Rhizodiscina</taxon>
    </lineage>
</organism>
<feature type="non-terminal residue" evidence="2">
    <location>
        <position position="1"/>
    </location>
</feature>
<proteinExistence type="predicted"/>
<evidence type="ECO:0000313" key="2">
    <source>
        <dbReference type="EMBL" id="KAF2103667.1"/>
    </source>
</evidence>
<keyword evidence="3" id="KW-1185">Reference proteome</keyword>
<dbReference type="Pfam" id="PF24809">
    <property type="entry name" value="DUF7708"/>
    <property type="match status" value="1"/>
</dbReference>